<keyword evidence="2" id="KW-1185">Reference proteome</keyword>
<evidence type="ECO:0000313" key="1">
    <source>
        <dbReference type="EMBL" id="TQR88009.1"/>
    </source>
</evidence>
<dbReference type="Proteomes" id="UP000315759">
    <property type="component" value="Unassembled WGS sequence"/>
</dbReference>
<dbReference type="AlphaFoldDB" id="A0A544W729"/>
<dbReference type="InterPro" id="IPR012347">
    <property type="entry name" value="Ferritin-like"/>
</dbReference>
<reference evidence="1 2" key="1">
    <citation type="submission" date="2018-10" db="EMBL/GenBank/DDBJ databases">
        <title>Draft genome of Mycobacterium hodleri strain B.</title>
        <authorList>
            <person name="Amande T.J."/>
            <person name="Mcgenity T.J."/>
        </authorList>
    </citation>
    <scope>NUCLEOTIDE SEQUENCE [LARGE SCALE GENOMIC DNA]</scope>
    <source>
        <strain evidence="1 2">B</strain>
    </source>
</reference>
<comment type="caution">
    <text evidence="1">The sequence shown here is derived from an EMBL/GenBank/DDBJ whole genome shotgun (WGS) entry which is preliminary data.</text>
</comment>
<evidence type="ECO:0000313" key="2">
    <source>
        <dbReference type="Proteomes" id="UP000315759"/>
    </source>
</evidence>
<accession>A0A544W729</accession>
<dbReference type="EMBL" id="VIFX01000003">
    <property type="protein sequence ID" value="TQR88009.1"/>
    <property type="molecule type" value="Genomic_DNA"/>
</dbReference>
<gene>
    <name evidence="1" type="ORF">D8S82_02770</name>
</gene>
<dbReference type="SUPFAM" id="SSF47240">
    <property type="entry name" value="Ferritin-like"/>
    <property type="match status" value="1"/>
</dbReference>
<name>A0A544W729_9MYCO</name>
<dbReference type="RefSeq" id="WP_142550618.1">
    <property type="nucleotide sequence ID" value="NZ_VIFX01000003.1"/>
</dbReference>
<proteinExistence type="predicted"/>
<dbReference type="Gene3D" id="1.20.1260.10">
    <property type="match status" value="1"/>
</dbReference>
<protein>
    <submittedName>
        <fullName evidence="1">Uncharacterized protein</fullName>
    </submittedName>
</protein>
<organism evidence="1 2">
    <name type="scientific">Mycolicibacterium hodleri</name>
    <dbReference type="NCBI Taxonomy" id="49897"/>
    <lineage>
        <taxon>Bacteria</taxon>
        <taxon>Bacillati</taxon>
        <taxon>Actinomycetota</taxon>
        <taxon>Actinomycetes</taxon>
        <taxon>Mycobacteriales</taxon>
        <taxon>Mycobacteriaceae</taxon>
        <taxon>Mycolicibacterium</taxon>
    </lineage>
</organism>
<sequence>MKTAVPRQHLVDVASPSDTTALRNYLRTILTHLVDLHDEGKNADVLFGGGKSAALHRHFDGVVESALKAIEIVADRVCALDPHNELTRRTAVQGSRRSSLAAPTAVAIATEAAKSAADIVRRIVTVREIIGAVGNRIRDDDPLAAALLCRINTVLETQAITLQNLTVAAGRNSP</sequence>
<dbReference type="InterPro" id="IPR009078">
    <property type="entry name" value="Ferritin-like_SF"/>
</dbReference>